<comment type="caution">
    <text evidence="3">The sequence shown here is derived from an EMBL/GenBank/DDBJ whole genome shotgun (WGS) entry which is preliminary data.</text>
</comment>
<feature type="chain" id="PRO_5039502763" description="Beta-lactamase-related domain-containing protein" evidence="1">
    <location>
        <begin position="27"/>
        <end position="398"/>
    </location>
</feature>
<keyword evidence="4" id="KW-1185">Reference proteome</keyword>
<accession>A0A919EQG1</accession>
<evidence type="ECO:0000259" key="2">
    <source>
        <dbReference type="Pfam" id="PF00144"/>
    </source>
</evidence>
<dbReference type="PANTHER" id="PTHR46825">
    <property type="entry name" value="D-ALANYL-D-ALANINE-CARBOXYPEPTIDASE/ENDOPEPTIDASE AMPH"/>
    <property type="match status" value="1"/>
</dbReference>
<evidence type="ECO:0000313" key="3">
    <source>
        <dbReference type="EMBL" id="GHG07881.1"/>
    </source>
</evidence>
<feature type="signal peptide" evidence="1">
    <location>
        <begin position="1"/>
        <end position="26"/>
    </location>
</feature>
<evidence type="ECO:0000313" key="4">
    <source>
        <dbReference type="Proteomes" id="UP000632849"/>
    </source>
</evidence>
<dbReference type="Proteomes" id="UP000632849">
    <property type="component" value="Unassembled WGS sequence"/>
</dbReference>
<gene>
    <name evidence="3" type="ORF">GCM10017667_44550</name>
</gene>
<organism evidence="3 4">
    <name type="scientific">Streptomyces filamentosus</name>
    <name type="common">Streptomyces roseosporus</name>
    <dbReference type="NCBI Taxonomy" id="67294"/>
    <lineage>
        <taxon>Bacteria</taxon>
        <taxon>Bacillati</taxon>
        <taxon>Actinomycetota</taxon>
        <taxon>Actinomycetes</taxon>
        <taxon>Kitasatosporales</taxon>
        <taxon>Streptomycetaceae</taxon>
        <taxon>Streptomyces</taxon>
    </lineage>
</organism>
<dbReference type="RefSeq" id="WP_190042721.1">
    <property type="nucleotide sequence ID" value="NZ_BNBE01000002.1"/>
</dbReference>
<dbReference type="EMBL" id="BNBE01000002">
    <property type="protein sequence ID" value="GHG07881.1"/>
    <property type="molecule type" value="Genomic_DNA"/>
</dbReference>
<dbReference type="InterPro" id="IPR001466">
    <property type="entry name" value="Beta-lactam-related"/>
</dbReference>
<sequence>MPRTAPRPRRAAVTALLLAAALTAPALPYATADGHPAPRSGTSERELRRALADLVAAPGGPPGAIAVLTRDGAARVYRAGTAETGTGRAPRADDRMRIASVAKAFSGAVALSLVDRGALGLDDTLGRRLPHLPKAWHAVTLRQLLGHTSGLPDYSRSARFQAIVRADPRHRFVSRRLLEFVAREGLAFPPGSRYAYSNSDNIAVALMAEQATGRRYEDLLRELVYRPLDLRRTELPSGFRLPAPYLHGYATAPGEEPEDVSEAISASGAWASGGIVSTPADLSAFVGGYTGPGLLSPRARHAQRRFVPGESQPAGPGENAAGLGLFRYATRCGTVLGHTGNTPGYTQFAAATPDGRRTVTVSVTSQVPLDPALLARLRAAEERFVCALLEDADEGYGS</sequence>
<reference evidence="3" key="1">
    <citation type="journal article" date="2014" name="Int. J. Syst. Evol. Microbiol.">
        <title>Complete genome sequence of Corynebacterium casei LMG S-19264T (=DSM 44701T), isolated from a smear-ripened cheese.</title>
        <authorList>
            <consortium name="US DOE Joint Genome Institute (JGI-PGF)"/>
            <person name="Walter F."/>
            <person name="Albersmeier A."/>
            <person name="Kalinowski J."/>
            <person name="Ruckert C."/>
        </authorList>
    </citation>
    <scope>NUCLEOTIDE SEQUENCE</scope>
    <source>
        <strain evidence="3">JCM 4122</strain>
    </source>
</reference>
<dbReference type="Gene3D" id="3.40.710.10">
    <property type="entry name" value="DD-peptidase/beta-lactamase superfamily"/>
    <property type="match status" value="1"/>
</dbReference>
<evidence type="ECO:0000256" key="1">
    <source>
        <dbReference type="SAM" id="SignalP"/>
    </source>
</evidence>
<protein>
    <recommendedName>
        <fullName evidence="2">Beta-lactamase-related domain-containing protein</fullName>
    </recommendedName>
</protein>
<feature type="domain" description="Beta-lactamase-related" evidence="2">
    <location>
        <begin position="58"/>
        <end position="379"/>
    </location>
</feature>
<keyword evidence="1" id="KW-0732">Signal</keyword>
<name>A0A919EQG1_STRFL</name>
<proteinExistence type="predicted"/>
<dbReference type="AlphaFoldDB" id="A0A919EQG1"/>
<dbReference type="PANTHER" id="PTHR46825:SF7">
    <property type="entry name" value="D-ALANYL-D-ALANINE CARBOXYPEPTIDASE"/>
    <property type="match status" value="1"/>
</dbReference>
<reference evidence="3" key="2">
    <citation type="submission" date="2020-09" db="EMBL/GenBank/DDBJ databases">
        <authorList>
            <person name="Sun Q."/>
            <person name="Ohkuma M."/>
        </authorList>
    </citation>
    <scope>NUCLEOTIDE SEQUENCE</scope>
    <source>
        <strain evidence="3">JCM 4122</strain>
    </source>
</reference>
<dbReference type="Pfam" id="PF00144">
    <property type="entry name" value="Beta-lactamase"/>
    <property type="match status" value="1"/>
</dbReference>
<dbReference type="InterPro" id="IPR012338">
    <property type="entry name" value="Beta-lactam/transpept-like"/>
</dbReference>
<dbReference type="SUPFAM" id="SSF56601">
    <property type="entry name" value="beta-lactamase/transpeptidase-like"/>
    <property type="match status" value="1"/>
</dbReference>
<dbReference type="InterPro" id="IPR050491">
    <property type="entry name" value="AmpC-like"/>
</dbReference>